<dbReference type="InterPro" id="IPR036388">
    <property type="entry name" value="WH-like_DNA-bd_sf"/>
</dbReference>
<evidence type="ECO:0000259" key="2">
    <source>
        <dbReference type="Pfam" id="PF07261"/>
    </source>
</evidence>
<dbReference type="PANTHER" id="PTHR37293:SF6">
    <property type="entry name" value="DNA REPLICATION PROTEIN DNAD"/>
    <property type="match status" value="1"/>
</dbReference>
<dbReference type="Proteomes" id="UP000296883">
    <property type="component" value="Chromosome"/>
</dbReference>
<dbReference type="InterPro" id="IPR053843">
    <property type="entry name" value="DnaD_N"/>
</dbReference>
<name>A0AAJ5EDP9_9ENTE</name>
<dbReference type="Proteomes" id="UP000297725">
    <property type="component" value="Unassembled WGS sequence"/>
</dbReference>
<proteinExistence type="inferred from homology"/>
<dbReference type="NCBIfam" id="TIGR01446">
    <property type="entry name" value="DnaD_dom"/>
    <property type="match status" value="1"/>
</dbReference>
<dbReference type="RefSeq" id="WP_135254716.1">
    <property type="nucleotide sequence ID" value="NZ_CP038865.1"/>
</dbReference>
<dbReference type="Gene3D" id="1.10.10.10">
    <property type="entry name" value="Winged helix-like DNA-binding domain superfamily/Winged helix DNA-binding domain"/>
    <property type="match status" value="1"/>
</dbReference>
<dbReference type="Pfam" id="PF07261">
    <property type="entry name" value="DnaB_2"/>
    <property type="match status" value="1"/>
</dbReference>
<comment type="similarity">
    <text evidence="1">Belongs to the DnaB/DnaD family.</text>
</comment>
<protein>
    <submittedName>
        <fullName evidence="5">DnaD domain protein</fullName>
    </submittedName>
</protein>
<evidence type="ECO:0000313" key="5">
    <source>
        <dbReference type="EMBL" id="TFZ40511.1"/>
    </source>
</evidence>
<gene>
    <name evidence="5" type="ORF">E4031_06905</name>
    <name evidence="4" type="ORF">E4Z98_04870</name>
</gene>
<reference evidence="5 7" key="1">
    <citation type="submission" date="2019-03" db="EMBL/GenBank/DDBJ databases">
        <title>Vagococcus sp. was isolated fron gut of Carduelis flavirostris.</title>
        <authorList>
            <person name="Ge Y."/>
        </authorList>
    </citation>
    <scope>NUCLEOTIDE SEQUENCE [LARGE SCALE GENOMIC DNA]</scope>
    <source>
        <strain evidence="5 7">CF-210</strain>
    </source>
</reference>
<evidence type="ECO:0000256" key="1">
    <source>
        <dbReference type="ARBA" id="ARBA00093462"/>
    </source>
</evidence>
<evidence type="ECO:0000313" key="6">
    <source>
        <dbReference type="Proteomes" id="UP000296883"/>
    </source>
</evidence>
<evidence type="ECO:0000259" key="3">
    <source>
        <dbReference type="Pfam" id="PF21984"/>
    </source>
</evidence>
<keyword evidence="6" id="KW-1185">Reference proteome</keyword>
<evidence type="ECO:0000313" key="7">
    <source>
        <dbReference type="Proteomes" id="UP000297725"/>
    </source>
</evidence>
<dbReference type="Pfam" id="PF21984">
    <property type="entry name" value="DnaD_N"/>
    <property type="match status" value="1"/>
</dbReference>
<dbReference type="EMBL" id="CP038865">
    <property type="protein sequence ID" value="QCA28681.1"/>
    <property type="molecule type" value="Genomic_DNA"/>
</dbReference>
<dbReference type="InterPro" id="IPR053162">
    <property type="entry name" value="DnaD"/>
</dbReference>
<dbReference type="SUPFAM" id="SSF158499">
    <property type="entry name" value="DnaD domain-like"/>
    <property type="match status" value="1"/>
</dbReference>
<feature type="domain" description="DnaD N-terminal" evidence="3">
    <location>
        <begin position="15"/>
        <end position="114"/>
    </location>
</feature>
<dbReference type="InterPro" id="IPR034829">
    <property type="entry name" value="DnaD-like_sf"/>
</dbReference>
<reference evidence="4 6" key="2">
    <citation type="journal article" date="2020" name="Int. J. Syst. Evol. Microbiol.">
        <title>Vagococcus xieshaowenii sp. nov., isolated from snow finch (Montifringilla taczanowskii) cloacal content.</title>
        <authorList>
            <person name="Ge Y."/>
            <person name="Yang J."/>
            <person name="Lai X.H."/>
            <person name="Zhang G."/>
            <person name="Jin D."/>
            <person name="Lu S."/>
            <person name="Wang B."/>
            <person name="Huang Y."/>
            <person name="Huang Y."/>
            <person name="Ren Z."/>
            <person name="Zhang X."/>
            <person name="Xu J."/>
        </authorList>
    </citation>
    <scope>NUCLEOTIDE SEQUENCE [LARGE SCALE GENOMIC DNA]</scope>
    <source>
        <strain evidence="4">Personal::cf-49</strain>
        <strain evidence="6">personal::cf-49</strain>
    </source>
</reference>
<organism evidence="5 7">
    <name type="scientific">Vagococcus xieshaowenii</name>
    <dbReference type="NCBI Taxonomy" id="2562451"/>
    <lineage>
        <taxon>Bacteria</taxon>
        <taxon>Bacillati</taxon>
        <taxon>Bacillota</taxon>
        <taxon>Bacilli</taxon>
        <taxon>Lactobacillales</taxon>
        <taxon>Enterococcaceae</taxon>
        <taxon>Vagococcus</taxon>
    </lineage>
</organism>
<dbReference type="Gene3D" id="1.10.10.630">
    <property type="entry name" value="DnaD domain-like"/>
    <property type="match status" value="1"/>
</dbReference>
<dbReference type="EMBL" id="SRHU01000024">
    <property type="protein sequence ID" value="TFZ40511.1"/>
    <property type="molecule type" value="Genomic_DNA"/>
</dbReference>
<dbReference type="InterPro" id="IPR006343">
    <property type="entry name" value="DnaB/C_C"/>
</dbReference>
<sequence length="238" mass="28040">MLELQKFLNAGSTTISNLILKNYRALGINEEEVMLYFQLLMNANEGKAFPDMKIIGETMGLSIQEVYSLIQTLINKHIIKLESQQNEAGQQIDYYDVTVVYEALKDILNAQKQKSFVEQTQIDTRHLLHVFEQEFGRSLSSIERESINYWVFDDHYSPEIIELALKEAVLNQVYNIKYIDRILLSWERKNLRSKAQVLNELNHRKNQLRSQDKQAFINEQEKNKPKIPLFNWLENEDK</sequence>
<dbReference type="AlphaFoldDB" id="A0AAJ5EDP9"/>
<dbReference type="PANTHER" id="PTHR37293">
    <property type="entry name" value="PHAGE REPLICATION PROTEIN-RELATED"/>
    <property type="match status" value="1"/>
</dbReference>
<accession>A0AAJ5EDP9</accession>
<feature type="domain" description="DnaB/C C-terminal" evidence="2">
    <location>
        <begin position="129"/>
        <end position="198"/>
    </location>
</feature>
<evidence type="ECO:0000313" key="4">
    <source>
        <dbReference type="EMBL" id="QCA28681.1"/>
    </source>
</evidence>